<dbReference type="AlphaFoldDB" id="A0AAV9GIF8"/>
<comment type="caution">
    <text evidence="1">The sequence shown here is derived from an EMBL/GenBank/DDBJ whole genome shotgun (WGS) entry which is preliminary data.</text>
</comment>
<keyword evidence="2" id="KW-1185">Reference proteome</keyword>
<organism evidence="1 2">
    <name type="scientific">Podospora aff. communis PSN243</name>
    <dbReference type="NCBI Taxonomy" id="3040156"/>
    <lineage>
        <taxon>Eukaryota</taxon>
        <taxon>Fungi</taxon>
        <taxon>Dikarya</taxon>
        <taxon>Ascomycota</taxon>
        <taxon>Pezizomycotina</taxon>
        <taxon>Sordariomycetes</taxon>
        <taxon>Sordariomycetidae</taxon>
        <taxon>Sordariales</taxon>
        <taxon>Podosporaceae</taxon>
        <taxon>Podospora</taxon>
    </lineage>
</organism>
<evidence type="ECO:0000313" key="2">
    <source>
        <dbReference type="Proteomes" id="UP001321760"/>
    </source>
</evidence>
<sequence length="176" mass="19413">MVGLDYCIIGLVCKGKNTASIASFQMEKSVVVQNEMGVRGNTEVYCLAETSGYSLGFISDVPGLQRINGEIRREWTVRERTTSRGFGDCRRQRIGASGDAGAWLIRRSDNAVMGLIWGRNRDNCDFTAGTRLAYFTPVVDILDELGEGGEFFFQSSPAIFSGNLFNEFLVGKKAKN</sequence>
<reference evidence="1" key="1">
    <citation type="journal article" date="2023" name="Mol. Phylogenet. Evol.">
        <title>Genome-scale phylogeny and comparative genomics of the fungal order Sordariales.</title>
        <authorList>
            <person name="Hensen N."/>
            <person name="Bonometti L."/>
            <person name="Westerberg I."/>
            <person name="Brannstrom I.O."/>
            <person name="Guillou S."/>
            <person name="Cros-Aarteil S."/>
            <person name="Calhoun S."/>
            <person name="Haridas S."/>
            <person name="Kuo A."/>
            <person name="Mondo S."/>
            <person name="Pangilinan J."/>
            <person name="Riley R."/>
            <person name="LaButti K."/>
            <person name="Andreopoulos B."/>
            <person name="Lipzen A."/>
            <person name="Chen C."/>
            <person name="Yan M."/>
            <person name="Daum C."/>
            <person name="Ng V."/>
            <person name="Clum A."/>
            <person name="Steindorff A."/>
            <person name="Ohm R.A."/>
            <person name="Martin F."/>
            <person name="Silar P."/>
            <person name="Natvig D.O."/>
            <person name="Lalanne C."/>
            <person name="Gautier V."/>
            <person name="Ament-Velasquez S.L."/>
            <person name="Kruys A."/>
            <person name="Hutchinson M.I."/>
            <person name="Powell A.J."/>
            <person name="Barry K."/>
            <person name="Miller A.N."/>
            <person name="Grigoriev I.V."/>
            <person name="Debuchy R."/>
            <person name="Gladieux P."/>
            <person name="Hiltunen Thoren M."/>
            <person name="Johannesson H."/>
        </authorList>
    </citation>
    <scope>NUCLEOTIDE SEQUENCE</scope>
    <source>
        <strain evidence="1">PSN243</strain>
    </source>
</reference>
<dbReference type="Proteomes" id="UP001321760">
    <property type="component" value="Unassembled WGS sequence"/>
</dbReference>
<name>A0AAV9GIF8_9PEZI</name>
<protein>
    <submittedName>
        <fullName evidence="1">Uncharacterized protein</fullName>
    </submittedName>
</protein>
<evidence type="ECO:0000313" key="1">
    <source>
        <dbReference type="EMBL" id="KAK4447511.1"/>
    </source>
</evidence>
<reference evidence="1" key="2">
    <citation type="submission" date="2023-05" db="EMBL/GenBank/DDBJ databases">
        <authorList>
            <consortium name="Lawrence Berkeley National Laboratory"/>
            <person name="Steindorff A."/>
            <person name="Hensen N."/>
            <person name="Bonometti L."/>
            <person name="Westerberg I."/>
            <person name="Brannstrom I.O."/>
            <person name="Guillou S."/>
            <person name="Cros-Aarteil S."/>
            <person name="Calhoun S."/>
            <person name="Haridas S."/>
            <person name="Kuo A."/>
            <person name="Mondo S."/>
            <person name="Pangilinan J."/>
            <person name="Riley R."/>
            <person name="Labutti K."/>
            <person name="Andreopoulos B."/>
            <person name="Lipzen A."/>
            <person name="Chen C."/>
            <person name="Yanf M."/>
            <person name="Daum C."/>
            <person name="Ng V."/>
            <person name="Clum A."/>
            <person name="Ohm R."/>
            <person name="Martin F."/>
            <person name="Silar P."/>
            <person name="Natvig D."/>
            <person name="Lalanne C."/>
            <person name="Gautier V."/>
            <person name="Ament-Velasquez S.L."/>
            <person name="Kruys A."/>
            <person name="Hutchinson M.I."/>
            <person name="Powell A.J."/>
            <person name="Barry K."/>
            <person name="Miller A.N."/>
            <person name="Grigoriev I.V."/>
            <person name="Debuchy R."/>
            <person name="Gladieux P."/>
            <person name="Thoren M.H."/>
            <person name="Johannesson H."/>
        </authorList>
    </citation>
    <scope>NUCLEOTIDE SEQUENCE</scope>
    <source>
        <strain evidence="1">PSN243</strain>
    </source>
</reference>
<dbReference type="EMBL" id="MU865949">
    <property type="protein sequence ID" value="KAK4447511.1"/>
    <property type="molecule type" value="Genomic_DNA"/>
</dbReference>
<proteinExistence type="predicted"/>
<accession>A0AAV9GIF8</accession>
<gene>
    <name evidence="1" type="ORF">QBC34DRAFT_129814</name>
</gene>